<accession>A0A8H6VFM3</accession>
<evidence type="ECO:0000313" key="2">
    <source>
        <dbReference type="EMBL" id="KAF7190528.1"/>
    </source>
</evidence>
<organism evidence="2 3">
    <name type="scientific">Pseudocercospora fuligena</name>
    <dbReference type="NCBI Taxonomy" id="685502"/>
    <lineage>
        <taxon>Eukaryota</taxon>
        <taxon>Fungi</taxon>
        <taxon>Dikarya</taxon>
        <taxon>Ascomycota</taxon>
        <taxon>Pezizomycotina</taxon>
        <taxon>Dothideomycetes</taxon>
        <taxon>Dothideomycetidae</taxon>
        <taxon>Mycosphaerellales</taxon>
        <taxon>Mycosphaerellaceae</taxon>
        <taxon>Pseudocercospora</taxon>
    </lineage>
</organism>
<feature type="chain" id="PRO_5033990847" evidence="1">
    <location>
        <begin position="23"/>
        <end position="201"/>
    </location>
</feature>
<proteinExistence type="predicted"/>
<dbReference type="Proteomes" id="UP000660729">
    <property type="component" value="Unassembled WGS sequence"/>
</dbReference>
<gene>
    <name evidence="2" type="ORF">HII31_08242</name>
</gene>
<name>A0A8H6VFM3_9PEZI</name>
<protein>
    <submittedName>
        <fullName evidence="2">Uncharacterized protein</fullName>
    </submittedName>
</protein>
<feature type="signal peptide" evidence="1">
    <location>
        <begin position="1"/>
        <end position="22"/>
    </location>
</feature>
<evidence type="ECO:0000256" key="1">
    <source>
        <dbReference type="SAM" id="SignalP"/>
    </source>
</evidence>
<reference evidence="2" key="1">
    <citation type="submission" date="2020-04" db="EMBL/GenBank/DDBJ databases">
        <title>Draft genome resource of the tomato pathogen Pseudocercospora fuligena.</title>
        <authorList>
            <person name="Zaccaron A."/>
        </authorList>
    </citation>
    <scope>NUCLEOTIDE SEQUENCE</scope>
    <source>
        <strain evidence="2">PF001</strain>
    </source>
</reference>
<comment type="caution">
    <text evidence="2">The sequence shown here is derived from an EMBL/GenBank/DDBJ whole genome shotgun (WGS) entry which is preliminary data.</text>
</comment>
<dbReference type="AlphaFoldDB" id="A0A8H6VFM3"/>
<dbReference type="EMBL" id="JABCIY010000169">
    <property type="protein sequence ID" value="KAF7190528.1"/>
    <property type="molecule type" value="Genomic_DNA"/>
</dbReference>
<keyword evidence="1" id="KW-0732">Signal</keyword>
<sequence>MINIIQLLVYAVGALTAAVVQTDREETRFLWKRSGEEVNLASLTYDNILLRAPSCSMGNSSVCLKSAINGTISTFFAASPHATDNIRLATSVIEDFIVTFHWLTFDEADKAFAAFDQNSARLENLVDIVTNFALQNSSSEFCLDLFASGGLLNHGVVTISTDGTVDGASKSRVEDRLLPPYADCGLGRIYHDGWNTVIQEL</sequence>
<evidence type="ECO:0000313" key="3">
    <source>
        <dbReference type="Proteomes" id="UP000660729"/>
    </source>
</evidence>
<keyword evidence="3" id="KW-1185">Reference proteome</keyword>